<dbReference type="AlphaFoldDB" id="A0A101NMC2"/>
<proteinExistence type="predicted"/>
<dbReference type="Proteomes" id="UP000054241">
    <property type="component" value="Unassembled WGS sequence"/>
</dbReference>
<feature type="region of interest" description="Disordered" evidence="1">
    <location>
        <begin position="239"/>
        <end position="260"/>
    </location>
</feature>
<organism evidence="2 3">
    <name type="scientific">Streptomyces cellostaticus</name>
    <dbReference type="NCBI Taxonomy" id="67285"/>
    <lineage>
        <taxon>Bacteria</taxon>
        <taxon>Bacillati</taxon>
        <taxon>Actinomycetota</taxon>
        <taxon>Actinomycetes</taxon>
        <taxon>Kitasatosporales</taxon>
        <taxon>Streptomycetaceae</taxon>
        <taxon>Streptomyces</taxon>
    </lineage>
</organism>
<feature type="region of interest" description="Disordered" evidence="1">
    <location>
        <begin position="1"/>
        <end position="37"/>
    </location>
</feature>
<keyword evidence="3" id="KW-1185">Reference proteome</keyword>
<sequence>MAQRESRCGLSRSDQVEASEGVQHTNGDGYLLPGDGGQQLRMERLGEDCRGLEHRESVGIETGQLSENSRDSLGAGLTMGSEYLEVLRIAQSLLVDLVGVRMVSEQLRGLLTGQRSEVVHLQKTHGRRPRDHFREPGRKLSLPVGHEAQHSTCSGRLKQLLHVRELVRCKEVEVLHHGQQRTALGCACGDIADVLQVRAAGVGGRGVGPPTSCAHRYSSGSCLGRDGPHESAFADAWFPDERDDSPRPLLESGQGSRQRLDFGLSSDQRTYATTFLAGEGQYVTLQVIGHETAQ</sequence>
<accession>A0A101NMC2</accession>
<comment type="caution">
    <text evidence="2">The sequence shown here is derived from an EMBL/GenBank/DDBJ whole genome shotgun (WGS) entry which is preliminary data.</text>
</comment>
<gene>
    <name evidence="2" type="ORF">AQI88_16645</name>
</gene>
<reference evidence="2 3" key="1">
    <citation type="submission" date="2015-10" db="EMBL/GenBank/DDBJ databases">
        <title>Draft genome sequence of Streptomyces cellostaticus DSM 40189, type strain for the species Streptomyces cellostaticus.</title>
        <authorList>
            <person name="Ruckert C."/>
            <person name="Winkler A."/>
            <person name="Kalinowski J."/>
            <person name="Kampfer P."/>
            <person name="Glaeser S."/>
        </authorList>
    </citation>
    <scope>NUCLEOTIDE SEQUENCE [LARGE SCALE GENOMIC DNA]</scope>
    <source>
        <strain evidence="2 3">DSM 40189</strain>
    </source>
</reference>
<protein>
    <submittedName>
        <fullName evidence="2">Uncharacterized protein</fullName>
    </submittedName>
</protein>
<name>A0A101NMC2_9ACTN</name>
<evidence type="ECO:0000313" key="2">
    <source>
        <dbReference type="EMBL" id="KUM95689.1"/>
    </source>
</evidence>
<evidence type="ECO:0000256" key="1">
    <source>
        <dbReference type="SAM" id="MobiDB-lite"/>
    </source>
</evidence>
<dbReference type="EMBL" id="LMWL01000029">
    <property type="protein sequence ID" value="KUM95689.1"/>
    <property type="molecule type" value="Genomic_DNA"/>
</dbReference>
<evidence type="ECO:0000313" key="3">
    <source>
        <dbReference type="Proteomes" id="UP000054241"/>
    </source>
</evidence>